<evidence type="ECO:0000313" key="2">
    <source>
        <dbReference type="EMBL" id="CCU55381.1"/>
    </source>
</evidence>
<keyword evidence="3" id="KW-1185">Reference proteome</keyword>
<dbReference type="GeneID" id="15613989"/>
<protein>
    <submittedName>
        <fullName evidence="2">Uncharacterized protein</fullName>
    </submittedName>
</protein>
<keyword evidence="1" id="KW-0472">Membrane</keyword>
<keyword evidence="1" id="KW-0812">Transmembrane</keyword>
<dbReference type="OrthoDB" id="37205at10239"/>
<reference evidence="2" key="1">
    <citation type="journal article" date="2013" name="J. Virol.">
        <title>New Insights into the Evolution of Entomopoxvirinae from the Complete Genome Sequences of Four Entomopoxviruses Infecting Adoxophyes honmai, Choristoneura biennis, Choristoneura rosaceana, and Mythimna separata.</title>
        <authorList>
            <person name="Theze J."/>
            <person name="Takatsuka J."/>
            <person name="Li Z."/>
            <person name="Gallais J."/>
            <person name="Doucet D."/>
            <person name="Arif B."/>
            <person name="Nakai M."/>
            <person name="Herniou E.A."/>
        </authorList>
    </citation>
    <scope>NUCLEOTIDE SEQUENCE</scope>
    <source>
        <strain evidence="2">Tokyo</strain>
    </source>
</reference>
<dbReference type="RefSeq" id="YP_008003883.1">
    <property type="nucleotide sequence ID" value="NC_021247.1"/>
</dbReference>
<evidence type="ECO:0000256" key="1">
    <source>
        <dbReference type="SAM" id="Phobius"/>
    </source>
</evidence>
<gene>
    <name evidence="2" type="ORF">AHEV_060</name>
</gene>
<dbReference type="Proteomes" id="UP000792575">
    <property type="component" value="Genome"/>
</dbReference>
<dbReference type="KEGG" id="vg:15613989"/>
<evidence type="ECO:0000313" key="3">
    <source>
        <dbReference type="Proteomes" id="UP000792575"/>
    </source>
</evidence>
<accession>A0A916P069</accession>
<sequence>MSNVIHKFLIINGYLAIISRIICDDSNFCVNSITIKNKIILDYNNMVFDGHTIKLYRIIKLLNSYKKNTNDDEKIKYNVNIIDRINIFYNVEYKNISSSCYIINCNYNNTICDMKDGTYLFWDKININTVINSSDYIYDCKYYKYYWFLIYLLIIIILIYYYYKKFTQINYVETNVYELVI</sequence>
<keyword evidence="1" id="KW-1133">Transmembrane helix</keyword>
<feature type="transmembrane region" description="Helical" evidence="1">
    <location>
        <begin position="145"/>
        <end position="163"/>
    </location>
</feature>
<organism evidence="2 3">
    <name type="scientific">Adoxophyes honmai entomopoxvirus 'L'</name>
    <dbReference type="NCBI Taxonomy" id="1293540"/>
    <lineage>
        <taxon>Viruses</taxon>
        <taxon>Varidnaviria</taxon>
        <taxon>Bamfordvirae</taxon>
        <taxon>Nucleocytoviricota</taxon>
        <taxon>Pokkesviricetes</taxon>
        <taxon>Chitovirales</taxon>
        <taxon>Poxviridae</taxon>
        <taxon>Entomopoxvirinae</taxon>
        <taxon>Betaentomopoxvirus</taxon>
        <taxon>Betaentomopoxvirus ahonmai</taxon>
    </lineage>
</organism>
<dbReference type="EMBL" id="HF679131">
    <property type="protein sequence ID" value="CCU55381.1"/>
    <property type="molecule type" value="Genomic_DNA"/>
</dbReference>
<name>A0A916P069_9POXV</name>
<proteinExistence type="predicted"/>